<dbReference type="AlphaFoldDB" id="A0A0A9H329"/>
<sequence length="59" mass="6724">MYRTLERRRPIVLSREARARQCRLSAPLNQSSSASRFLLSCAISSRCSTSRDRASCIFT</sequence>
<name>A0A0A9H329_ARUDO</name>
<dbReference type="EMBL" id="GBRH01166739">
    <property type="protein sequence ID" value="JAE31157.1"/>
    <property type="molecule type" value="Transcribed_RNA"/>
</dbReference>
<evidence type="ECO:0000313" key="1">
    <source>
        <dbReference type="EMBL" id="JAE31157.1"/>
    </source>
</evidence>
<reference evidence="1" key="2">
    <citation type="journal article" date="2015" name="Data Brief">
        <title>Shoot transcriptome of the giant reed, Arundo donax.</title>
        <authorList>
            <person name="Barrero R.A."/>
            <person name="Guerrero F.D."/>
            <person name="Moolhuijzen P."/>
            <person name="Goolsby J.A."/>
            <person name="Tidwell J."/>
            <person name="Bellgard S.E."/>
            <person name="Bellgard M.I."/>
        </authorList>
    </citation>
    <scope>NUCLEOTIDE SEQUENCE</scope>
    <source>
        <tissue evidence="1">Shoot tissue taken approximately 20 cm above the soil surface</tissue>
    </source>
</reference>
<protein>
    <submittedName>
        <fullName evidence="1">Uncharacterized protein</fullName>
    </submittedName>
</protein>
<accession>A0A0A9H329</accession>
<organism evidence="1">
    <name type="scientific">Arundo donax</name>
    <name type="common">Giant reed</name>
    <name type="synonym">Donax arundinaceus</name>
    <dbReference type="NCBI Taxonomy" id="35708"/>
    <lineage>
        <taxon>Eukaryota</taxon>
        <taxon>Viridiplantae</taxon>
        <taxon>Streptophyta</taxon>
        <taxon>Embryophyta</taxon>
        <taxon>Tracheophyta</taxon>
        <taxon>Spermatophyta</taxon>
        <taxon>Magnoliopsida</taxon>
        <taxon>Liliopsida</taxon>
        <taxon>Poales</taxon>
        <taxon>Poaceae</taxon>
        <taxon>PACMAD clade</taxon>
        <taxon>Arundinoideae</taxon>
        <taxon>Arundineae</taxon>
        <taxon>Arundo</taxon>
    </lineage>
</organism>
<reference evidence="1" key="1">
    <citation type="submission" date="2014-09" db="EMBL/GenBank/DDBJ databases">
        <authorList>
            <person name="Magalhaes I.L.F."/>
            <person name="Oliveira U."/>
            <person name="Santos F.R."/>
            <person name="Vidigal T.H.D.A."/>
            <person name="Brescovit A.D."/>
            <person name="Santos A.J."/>
        </authorList>
    </citation>
    <scope>NUCLEOTIDE SEQUENCE</scope>
    <source>
        <tissue evidence="1">Shoot tissue taken approximately 20 cm above the soil surface</tissue>
    </source>
</reference>
<proteinExistence type="predicted"/>